<evidence type="ECO:0000256" key="1">
    <source>
        <dbReference type="SAM" id="Coils"/>
    </source>
</evidence>
<dbReference type="KEGG" id="vg:19526194"/>
<keyword evidence="1" id="KW-0175">Coiled coil</keyword>
<dbReference type="GeneID" id="19526194"/>
<organism evidence="2 3">
    <name type="scientific">Bacillus phage Hakuna</name>
    <dbReference type="NCBI Taxonomy" id="1486659"/>
    <lineage>
        <taxon>Viruses</taxon>
        <taxon>Duplodnaviria</taxon>
        <taxon>Heunggongvirae</taxon>
        <taxon>Uroviricota</taxon>
        <taxon>Caudoviricetes</taxon>
        <taxon>Herelleviridae</taxon>
        <taxon>Bastillevirinae</taxon>
        <taxon>Wphvirus</taxon>
        <taxon>Wphvirus hakuna</taxon>
    </lineage>
</organism>
<proteinExistence type="predicted"/>
<protein>
    <submittedName>
        <fullName evidence="2">Uncharacterized protein</fullName>
    </submittedName>
</protein>
<keyword evidence="3" id="KW-1185">Reference proteome</keyword>
<name>A0A024B1H9_9CAUD</name>
<accession>A0A024B1H9</accession>
<dbReference type="RefSeq" id="YP_009036643.1">
    <property type="nucleotide sequence ID" value="NC_024213.1"/>
</dbReference>
<dbReference type="EMBL" id="KJ489399">
    <property type="protein sequence ID" value="AHZ10212.1"/>
    <property type="molecule type" value="Genomic_DNA"/>
</dbReference>
<reference evidence="3" key="1">
    <citation type="submission" date="2014-09" db="EMBL/GenBank/DDBJ databases">
        <authorList>
            <person name="Sauder A.B."/>
            <person name="McKenzie Q.R."/>
            <person name="Temple L.M."/>
            <person name="Alexis B.K."/>
            <person name="Al-Atrache Z."/>
            <person name="Lewis L.O."/>
            <person name="Loesser-Casey K.E."/>
            <person name="Mitchell K.J."/>
        </authorList>
    </citation>
    <scope>NUCLEOTIDE SEQUENCE [LARGE SCALE GENOMIC DNA]</scope>
</reference>
<feature type="coiled-coil region" evidence="1">
    <location>
        <begin position="27"/>
        <end position="80"/>
    </location>
</feature>
<evidence type="ECO:0000313" key="2">
    <source>
        <dbReference type="EMBL" id="AHZ10212.1"/>
    </source>
</evidence>
<evidence type="ECO:0000313" key="3">
    <source>
        <dbReference type="Proteomes" id="UP000026900"/>
    </source>
</evidence>
<dbReference type="Proteomes" id="UP000026900">
    <property type="component" value="Segment"/>
</dbReference>
<sequence length="85" mass="9801">MSSEKRISFMNDWKHEIIGIPDETCNIELIKKDIKHIRNAIKDAANRSYWNSVVHFGTLAQKKEEELAALESKQDLYNTLIGAKL</sequence>